<organism evidence="2 3">
    <name type="scientific">Rhodococcus oxybenzonivorans</name>
    <dbReference type="NCBI Taxonomy" id="1990687"/>
    <lineage>
        <taxon>Bacteria</taxon>
        <taxon>Bacillati</taxon>
        <taxon>Actinomycetota</taxon>
        <taxon>Actinomycetes</taxon>
        <taxon>Mycobacteriales</taxon>
        <taxon>Nocardiaceae</taxon>
        <taxon>Rhodococcus</taxon>
    </lineage>
</organism>
<evidence type="ECO:0000259" key="1">
    <source>
        <dbReference type="Pfam" id="PF23275"/>
    </source>
</evidence>
<protein>
    <recommendedName>
        <fullName evidence="1">TPR repeat domain-containing protein</fullName>
    </recommendedName>
</protein>
<sequence length="761" mass="80794">MTVTRTQLESWDPSLLTEVGGAWIALGVKVEDLFGRYVDGVTKVNDSYWEGKTAEAAQGRANADKKTALALVDHLEALANRAKQGFHEVDAPLQRARMAIVGAEAAQFRVSEDLVVTDPVNSEADAARANDMAAWQRDLSDAATATVNADRTVRDALNTARDGLRAAFTSAAALGADQGRTDAADLVSDPGGFTPEQVRRLGEAGALTPAQLDAVNSGNAATIPASQMEYLNQVSRSLDGKSPQEIQQIMEKLPPDAQRSLANSLQLISNEKVTATVTGDSEVPTKGGGALLPDKMRESLTRDDLVIRDFKMVGSSGASSVELNGVADNQAIAKVVEAGDPQYQVGSGLDQHLLDVGRQYLDAQVAHEQNPNHKFEYFTVDGRGTENTAITEGIFAAVADDKIAVENAVTHPDTGQGLVRDVLVHNWSDNGQAASTLFEFRAGDATVEDTNNPADVAAATRTGSIMSAVAENMSTDWDTLRNIPGTEGQSVGQVNPDLLRTVSHSMSPYVGDLAGAGRPETPGFDIGTWADPADNNHFGGSSNVFAVLNTDPEAGTHFTQSSMQEILAAEGRYAHDPSAPLSGGDLSTAGRIHGLMDRGLLLSTEDSYSDKAEQAQAIYDRKAAAYGALTSLGGQGIDRLPGGEYINTMIDAGGDPLKDAIIGKAPGPAPSVALEAPDFYRDYYNILQAAPVLPESFPQKYPWAFDGSGNLLSWDDVQSNPDMAPRMKDGYQTMFNQLGDPADGNGQRIRNGYDDVVRNDG</sequence>
<name>A0A2S2BPF4_9NOCA</name>
<feature type="domain" description="TPR repeat" evidence="1">
    <location>
        <begin position="203"/>
        <end position="440"/>
    </location>
</feature>
<dbReference type="Proteomes" id="UP000245711">
    <property type="component" value="Chromosome"/>
</dbReference>
<dbReference type="OrthoDB" id="1187707at2"/>
<reference evidence="2 3" key="1">
    <citation type="submission" date="2017-05" db="EMBL/GenBank/DDBJ databases">
        <title>Isolation of Rhodococcus sp. S2-17 biodegrading of BP-3.</title>
        <authorList>
            <person name="Lee Y."/>
            <person name="Kim K.H."/>
            <person name="Chun B.H."/>
            <person name="Jung H.S."/>
            <person name="Jeon C.O."/>
        </authorList>
    </citation>
    <scope>NUCLEOTIDE SEQUENCE [LARGE SCALE GENOMIC DNA]</scope>
    <source>
        <strain evidence="2 3">S2-17</strain>
    </source>
</reference>
<accession>A0A2S2BPF4</accession>
<gene>
    <name evidence="2" type="ORF">CBI38_01885</name>
</gene>
<keyword evidence="3" id="KW-1185">Reference proteome</keyword>
<evidence type="ECO:0000313" key="2">
    <source>
        <dbReference type="EMBL" id="AWK70501.1"/>
    </source>
</evidence>
<evidence type="ECO:0000313" key="3">
    <source>
        <dbReference type="Proteomes" id="UP000245711"/>
    </source>
</evidence>
<dbReference type="InterPro" id="IPR057037">
    <property type="entry name" value="TPR_rep_actino"/>
</dbReference>
<dbReference type="RefSeq" id="WP_109325929.1">
    <property type="nucleotide sequence ID" value="NZ_CP021354.1"/>
</dbReference>
<dbReference type="EMBL" id="CP021354">
    <property type="protein sequence ID" value="AWK70501.1"/>
    <property type="molecule type" value="Genomic_DNA"/>
</dbReference>
<dbReference type="Pfam" id="PF23275">
    <property type="entry name" value="TPR_23"/>
    <property type="match status" value="1"/>
</dbReference>
<dbReference type="AlphaFoldDB" id="A0A2S2BPF4"/>
<dbReference type="KEGG" id="roz:CBI38_01885"/>
<proteinExistence type="predicted"/>